<accession>A0A9P6T9E2</accession>
<evidence type="ECO:0000313" key="2">
    <source>
        <dbReference type="Proteomes" id="UP000886653"/>
    </source>
</evidence>
<dbReference type="EMBL" id="MU167318">
    <property type="protein sequence ID" value="KAG0143469.1"/>
    <property type="molecule type" value="Genomic_DNA"/>
</dbReference>
<dbReference type="OrthoDB" id="2507010at2759"/>
<reference evidence="1" key="1">
    <citation type="submission" date="2013-11" db="EMBL/GenBank/DDBJ databases">
        <title>Genome sequence of the fusiform rust pathogen reveals effectors for host alternation and coevolution with pine.</title>
        <authorList>
            <consortium name="DOE Joint Genome Institute"/>
            <person name="Smith K."/>
            <person name="Pendleton A."/>
            <person name="Kubisiak T."/>
            <person name="Anderson C."/>
            <person name="Salamov A."/>
            <person name="Aerts A."/>
            <person name="Riley R."/>
            <person name="Clum A."/>
            <person name="Lindquist E."/>
            <person name="Ence D."/>
            <person name="Campbell M."/>
            <person name="Kronenberg Z."/>
            <person name="Feau N."/>
            <person name="Dhillon B."/>
            <person name="Hamelin R."/>
            <person name="Burleigh J."/>
            <person name="Smith J."/>
            <person name="Yandell M."/>
            <person name="Nelson C."/>
            <person name="Grigoriev I."/>
            <person name="Davis J."/>
        </authorList>
    </citation>
    <scope>NUCLEOTIDE SEQUENCE</scope>
    <source>
        <strain evidence="1">G11</strain>
    </source>
</reference>
<feature type="non-terminal residue" evidence="1">
    <location>
        <position position="1"/>
    </location>
</feature>
<dbReference type="AlphaFoldDB" id="A0A9P6T9E2"/>
<sequence length="97" mass="11117">PLCPQPLVFTKPPKGLPLDFHNIDWFNEALSNSQKQDIADIHSVMFLTDATHSLLGKAHPDKKFTQKYWDEATKDYSMEHTVVDVESKDDNEQSDDD</sequence>
<name>A0A9P6T9E2_9BASI</name>
<organism evidence="1 2">
    <name type="scientific">Cronartium quercuum f. sp. fusiforme G11</name>
    <dbReference type="NCBI Taxonomy" id="708437"/>
    <lineage>
        <taxon>Eukaryota</taxon>
        <taxon>Fungi</taxon>
        <taxon>Dikarya</taxon>
        <taxon>Basidiomycota</taxon>
        <taxon>Pucciniomycotina</taxon>
        <taxon>Pucciniomycetes</taxon>
        <taxon>Pucciniales</taxon>
        <taxon>Coleosporiaceae</taxon>
        <taxon>Cronartium</taxon>
    </lineage>
</organism>
<dbReference type="Proteomes" id="UP000886653">
    <property type="component" value="Unassembled WGS sequence"/>
</dbReference>
<gene>
    <name evidence="1" type="ORF">CROQUDRAFT_13854</name>
</gene>
<comment type="caution">
    <text evidence="1">The sequence shown here is derived from an EMBL/GenBank/DDBJ whole genome shotgun (WGS) entry which is preliminary data.</text>
</comment>
<feature type="non-terminal residue" evidence="1">
    <location>
        <position position="97"/>
    </location>
</feature>
<keyword evidence="2" id="KW-1185">Reference proteome</keyword>
<protein>
    <submittedName>
        <fullName evidence="1">Uncharacterized protein</fullName>
    </submittedName>
</protein>
<evidence type="ECO:0000313" key="1">
    <source>
        <dbReference type="EMBL" id="KAG0143469.1"/>
    </source>
</evidence>
<proteinExistence type="predicted"/>